<comment type="caution">
    <text evidence="2">The sequence shown here is derived from an EMBL/GenBank/DDBJ whole genome shotgun (WGS) entry which is preliminary data.</text>
</comment>
<dbReference type="RefSeq" id="WP_161140421.1">
    <property type="nucleotide sequence ID" value="NZ_SPKJ01000028.1"/>
</dbReference>
<sequence>MKPCELRFGPASAAALIAAALLAGCTPSPAPQRDYILYRASGNPIAVSEHVSEQVRACWFGADRASFAGYAYTPEIDSGRARVLVVPANDPTGLPKLVVESTQAGYGTDVKLFGPLLAGPQGARIQADVARWSAGTAGC</sequence>
<evidence type="ECO:0000313" key="3">
    <source>
        <dbReference type="Proteomes" id="UP000773614"/>
    </source>
</evidence>
<organism evidence="2 3">
    <name type="scientific">Propylenella binzhouense</name>
    <dbReference type="NCBI Taxonomy" id="2555902"/>
    <lineage>
        <taxon>Bacteria</taxon>
        <taxon>Pseudomonadati</taxon>
        <taxon>Pseudomonadota</taxon>
        <taxon>Alphaproteobacteria</taxon>
        <taxon>Hyphomicrobiales</taxon>
        <taxon>Propylenellaceae</taxon>
        <taxon>Propylenella</taxon>
    </lineage>
</organism>
<feature type="signal peptide" evidence="1">
    <location>
        <begin position="1"/>
        <end position="30"/>
    </location>
</feature>
<protein>
    <recommendedName>
        <fullName evidence="4">Lipoprotein</fullName>
    </recommendedName>
</protein>
<feature type="chain" id="PRO_5037133097" description="Lipoprotein" evidence="1">
    <location>
        <begin position="31"/>
        <end position="139"/>
    </location>
</feature>
<gene>
    <name evidence="2" type="ORF">E4O86_10155</name>
</gene>
<dbReference type="AlphaFoldDB" id="A0A964T578"/>
<keyword evidence="1" id="KW-0732">Signal</keyword>
<dbReference type="EMBL" id="SPKJ01000028">
    <property type="protein sequence ID" value="MYZ48074.1"/>
    <property type="molecule type" value="Genomic_DNA"/>
</dbReference>
<dbReference type="Proteomes" id="UP000773614">
    <property type="component" value="Unassembled WGS sequence"/>
</dbReference>
<evidence type="ECO:0000256" key="1">
    <source>
        <dbReference type="SAM" id="SignalP"/>
    </source>
</evidence>
<dbReference type="PROSITE" id="PS51257">
    <property type="entry name" value="PROKAR_LIPOPROTEIN"/>
    <property type="match status" value="1"/>
</dbReference>
<proteinExistence type="predicted"/>
<reference evidence="2" key="1">
    <citation type="submission" date="2019-03" db="EMBL/GenBank/DDBJ databases">
        <title>Afifella sp. nov., isolated from activated sludge.</title>
        <authorList>
            <person name="Li Q."/>
            <person name="Liu Y."/>
        </authorList>
    </citation>
    <scope>NUCLEOTIDE SEQUENCE</scope>
    <source>
        <strain evidence="2">L72</strain>
    </source>
</reference>
<evidence type="ECO:0000313" key="2">
    <source>
        <dbReference type="EMBL" id="MYZ48074.1"/>
    </source>
</evidence>
<accession>A0A964T578</accession>
<keyword evidence="3" id="KW-1185">Reference proteome</keyword>
<evidence type="ECO:0008006" key="4">
    <source>
        <dbReference type="Google" id="ProtNLM"/>
    </source>
</evidence>
<dbReference type="OrthoDB" id="8419513at2"/>
<name>A0A964T578_9HYPH</name>